<reference evidence="3 4" key="1">
    <citation type="submission" date="2019-05" db="EMBL/GenBank/DDBJ databases">
        <title>Emergence of the Ug99 lineage of the wheat stem rust pathogen through somatic hybridization.</title>
        <authorList>
            <person name="Li F."/>
            <person name="Upadhyaya N.M."/>
            <person name="Sperschneider J."/>
            <person name="Matny O."/>
            <person name="Nguyen-Phuc H."/>
            <person name="Mago R."/>
            <person name="Raley C."/>
            <person name="Miller M.E."/>
            <person name="Silverstein K.A.T."/>
            <person name="Henningsen E."/>
            <person name="Hirsch C.D."/>
            <person name="Visser B."/>
            <person name="Pretorius Z.A."/>
            <person name="Steffenson B.J."/>
            <person name="Schwessinger B."/>
            <person name="Dodds P.N."/>
            <person name="Figueroa M."/>
        </authorList>
    </citation>
    <scope>NUCLEOTIDE SEQUENCE [LARGE SCALE GENOMIC DNA]</scope>
    <source>
        <strain evidence="2">21-0</strain>
        <strain evidence="1 4">Ug99</strain>
    </source>
</reference>
<evidence type="ECO:0000313" key="1">
    <source>
        <dbReference type="EMBL" id="KAA1065263.1"/>
    </source>
</evidence>
<sequence>MRNSTGGTIKLFWRQNSSQTLASLESRSNRSRNLDHWLDVLSNLITYRTQFPVVLAWRSIPIGRQTQLVVDLKHLPISDRSECHSKTSQSRIATVLAALLNSNCHSKTY</sequence>
<comment type="caution">
    <text evidence="2">The sequence shown here is derived from an EMBL/GenBank/DDBJ whole genome shotgun (WGS) entry which is preliminary data.</text>
</comment>
<dbReference type="AlphaFoldDB" id="A0A5B0P0C4"/>
<dbReference type="Proteomes" id="UP000324748">
    <property type="component" value="Unassembled WGS sequence"/>
</dbReference>
<proteinExistence type="predicted"/>
<gene>
    <name evidence="2" type="ORF">PGT21_033601</name>
    <name evidence="1" type="ORF">PGTUg99_014941</name>
</gene>
<evidence type="ECO:0000313" key="4">
    <source>
        <dbReference type="Proteomes" id="UP000325313"/>
    </source>
</evidence>
<organism evidence="2 3">
    <name type="scientific">Puccinia graminis f. sp. tritici</name>
    <dbReference type="NCBI Taxonomy" id="56615"/>
    <lineage>
        <taxon>Eukaryota</taxon>
        <taxon>Fungi</taxon>
        <taxon>Dikarya</taxon>
        <taxon>Basidiomycota</taxon>
        <taxon>Pucciniomycotina</taxon>
        <taxon>Pucciniomycetes</taxon>
        <taxon>Pucciniales</taxon>
        <taxon>Pucciniaceae</taxon>
        <taxon>Puccinia</taxon>
    </lineage>
</organism>
<accession>A0A5B0P0C4</accession>
<keyword evidence="3" id="KW-1185">Reference proteome</keyword>
<protein>
    <submittedName>
        <fullName evidence="2">Uncharacterized protein</fullName>
    </submittedName>
</protein>
<evidence type="ECO:0000313" key="2">
    <source>
        <dbReference type="EMBL" id="KAA1094961.1"/>
    </source>
</evidence>
<evidence type="ECO:0000313" key="3">
    <source>
        <dbReference type="Proteomes" id="UP000324748"/>
    </source>
</evidence>
<dbReference type="EMBL" id="VDEP01000511">
    <property type="protein sequence ID" value="KAA1065263.1"/>
    <property type="molecule type" value="Genomic_DNA"/>
</dbReference>
<dbReference type="Proteomes" id="UP000325313">
    <property type="component" value="Unassembled WGS sequence"/>
</dbReference>
<name>A0A5B0P0C4_PUCGR</name>
<dbReference type="EMBL" id="VSWC01000079">
    <property type="protein sequence ID" value="KAA1094961.1"/>
    <property type="molecule type" value="Genomic_DNA"/>
</dbReference>